<dbReference type="EMBL" id="FOOK01000011">
    <property type="protein sequence ID" value="SFF99211.1"/>
    <property type="molecule type" value="Genomic_DNA"/>
</dbReference>
<accession>A0A1I2NCZ5</accession>
<keyword evidence="1" id="KW-0472">Membrane</keyword>
<feature type="transmembrane region" description="Helical" evidence="1">
    <location>
        <begin position="24"/>
        <end position="42"/>
    </location>
</feature>
<evidence type="ECO:0000313" key="2">
    <source>
        <dbReference type="EMBL" id="SFF99211.1"/>
    </source>
</evidence>
<gene>
    <name evidence="2" type="ORF">SAMN04488025_11172</name>
</gene>
<keyword evidence="1" id="KW-0812">Transmembrane</keyword>
<keyword evidence="3" id="KW-1185">Reference proteome</keyword>
<sequence length="110" mass="12827">MNFRTYGEFWPFYLSQHSKPSTRAWHFAGTACVLLCLVLAVASMNGWFLLAAPVLGYGLAWFSHFFIEGNKPATFGHPLWSLRADFHMFWLMLTGKLEKELRRLREREAK</sequence>
<evidence type="ECO:0000313" key="3">
    <source>
        <dbReference type="Proteomes" id="UP000198661"/>
    </source>
</evidence>
<proteinExistence type="predicted"/>
<dbReference type="OrthoDB" id="7356072at2"/>
<feature type="transmembrane region" description="Helical" evidence="1">
    <location>
        <begin position="47"/>
        <end position="67"/>
    </location>
</feature>
<dbReference type="PANTHER" id="PTHR34205:SF2">
    <property type="entry name" value="DUF962 DOMAIN-CONTAINING PROTEIN"/>
    <property type="match status" value="1"/>
</dbReference>
<reference evidence="2 3" key="1">
    <citation type="submission" date="2016-10" db="EMBL/GenBank/DDBJ databases">
        <authorList>
            <person name="de Groot N.N."/>
        </authorList>
    </citation>
    <scope>NUCLEOTIDE SEQUENCE [LARGE SCALE GENOMIC DNA]</scope>
    <source>
        <strain evidence="2 3">DSM 44945</strain>
    </source>
</reference>
<dbReference type="Pfam" id="PF06127">
    <property type="entry name" value="Mpo1-like"/>
    <property type="match status" value="1"/>
</dbReference>
<dbReference type="Proteomes" id="UP000198661">
    <property type="component" value="Unassembled WGS sequence"/>
</dbReference>
<protein>
    <recommendedName>
        <fullName evidence="4">DUF962 domain-containing protein</fullName>
    </recommendedName>
</protein>
<evidence type="ECO:0000256" key="1">
    <source>
        <dbReference type="SAM" id="Phobius"/>
    </source>
</evidence>
<dbReference type="STRING" id="201973.SAMN04488025_11172"/>
<name>A0A1I2NCZ5_9BACL</name>
<dbReference type="PANTHER" id="PTHR34205">
    <property type="entry name" value="TRANSMEMBRANE PROTEIN"/>
    <property type="match status" value="1"/>
</dbReference>
<dbReference type="AlphaFoldDB" id="A0A1I2NCZ5"/>
<evidence type="ECO:0008006" key="4">
    <source>
        <dbReference type="Google" id="ProtNLM"/>
    </source>
</evidence>
<dbReference type="InterPro" id="IPR009305">
    <property type="entry name" value="Mpo1-like"/>
</dbReference>
<keyword evidence="1" id="KW-1133">Transmembrane helix</keyword>
<organism evidence="2 3">
    <name type="scientific">Planifilum fulgidum</name>
    <dbReference type="NCBI Taxonomy" id="201973"/>
    <lineage>
        <taxon>Bacteria</taxon>
        <taxon>Bacillati</taxon>
        <taxon>Bacillota</taxon>
        <taxon>Bacilli</taxon>
        <taxon>Bacillales</taxon>
        <taxon>Thermoactinomycetaceae</taxon>
        <taxon>Planifilum</taxon>
    </lineage>
</organism>
<dbReference type="RefSeq" id="WP_092037820.1">
    <property type="nucleotide sequence ID" value="NZ_FOOK01000011.1"/>
</dbReference>